<dbReference type="GO" id="GO:0003677">
    <property type="term" value="F:DNA binding"/>
    <property type="evidence" value="ECO:0007669"/>
    <property type="project" value="InterPro"/>
</dbReference>
<reference evidence="1 2" key="1">
    <citation type="submission" date="2016-01" db="EMBL/GenBank/DDBJ databases">
        <title>The new phylogeny of the genus Mycobacterium.</title>
        <authorList>
            <person name="Tarcisio F."/>
            <person name="Conor M."/>
            <person name="Antonella G."/>
            <person name="Elisabetta G."/>
            <person name="Giulia F.S."/>
            <person name="Sara T."/>
            <person name="Anna F."/>
            <person name="Clotilde B."/>
            <person name="Roberto B."/>
            <person name="Veronica D.S."/>
            <person name="Fabio R."/>
            <person name="Monica P."/>
            <person name="Olivier J."/>
            <person name="Enrico T."/>
            <person name="Nicola S."/>
        </authorList>
    </citation>
    <scope>NUCLEOTIDE SEQUENCE [LARGE SCALE GENOMIC DNA]</scope>
    <source>
        <strain evidence="1 2">ATCC 700010</strain>
    </source>
</reference>
<dbReference type="InterPro" id="IPR009057">
    <property type="entry name" value="Homeodomain-like_sf"/>
</dbReference>
<evidence type="ECO:0000313" key="1">
    <source>
        <dbReference type="EMBL" id="ORX12483.1"/>
    </source>
</evidence>
<dbReference type="GO" id="GO:0004803">
    <property type="term" value="F:transposase activity"/>
    <property type="evidence" value="ECO:0007669"/>
    <property type="project" value="InterPro"/>
</dbReference>
<dbReference type="Pfam" id="PF01527">
    <property type="entry name" value="HTH_Tnp_1"/>
    <property type="match status" value="1"/>
</dbReference>
<name>A0A1X2F221_9MYCO</name>
<sequence length="103" mass="11192">MRRQIVARLRTGEPVAAVAAETGICQATLFRWKRQALIDAGVIEGIPSVEADELTAVHKRIAQLEAELALTRDACALFDEQAVVPPKHRRAITEGLIARGHSA</sequence>
<organism evidence="1 2">
    <name type="scientific">Mycolicibacterium wolinskyi</name>
    <dbReference type="NCBI Taxonomy" id="59750"/>
    <lineage>
        <taxon>Bacteria</taxon>
        <taxon>Bacillati</taxon>
        <taxon>Actinomycetota</taxon>
        <taxon>Actinomycetes</taxon>
        <taxon>Mycobacteriales</taxon>
        <taxon>Mycobacteriaceae</taxon>
        <taxon>Mycolicibacterium</taxon>
    </lineage>
</organism>
<dbReference type="SUPFAM" id="SSF46689">
    <property type="entry name" value="Homeodomain-like"/>
    <property type="match status" value="1"/>
</dbReference>
<dbReference type="GO" id="GO:0006313">
    <property type="term" value="P:DNA transposition"/>
    <property type="evidence" value="ECO:0007669"/>
    <property type="project" value="InterPro"/>
</dbReference>
<dbReference type="EMBL" id="LQQA01000029">
    <property type="protein sequence ID" value="ORX12483.1"/>
    <property type="molecule type" value="Genomic_DNA"/>
</dbReference>
<dbReference type="OrthoDB" id="4426778at2"/>
<dbReference type="Gene3D" id="1.10.10.60">
    <property type="entry name" value="Homeodomain-like"/>
    <property type="match status" value="1"/>
</dbReference>
<proteinExistence type="predicted"/>
<accession>A0A1X2F221</accession>
<comment type="caution">
    <text evidence="1">The sequence shown here is derived from an EMBL/GenBank/DDBJ whole genome shotgun (WGS) entry which is preliminary data.</text>
</comment>
<gene>
    <name evidence="1" type="ORF">AWC31_31390</name>
</gene>
<dbReference type="Proteomes" id="UP000193964">
    <property type="component" value="Unassembled WGS sequence"/>
</dbReference>
<evidence type="ECO:0000313" key="2">
    <source>
        <dbReference type="Proteomes" id="UP000193964"/>
    </source>
</evidence>
<protein>
    <submittedName>
        <fullName evidence="1">Transposase</fullName>
    </submittedName>
</protein>
<dbReference type="InterPro" id="IPR002514">
    <property type="entry name" value="Transposase_8"/>
</dbReference>
<dbReference type="AlphaFoldDB" id="A0A1X2F221"/>